<evidence type="ECO:0000313" key="5">
    <source>
        <dbReference type="Proteomes" id="UP000178776"/>
    </source>
</evidence>
<dbReference type="CDD" id="cd00402">
    <property type="entry name" value="Riboflavin_synthase_like"/>
    <property type="match status" value="1"/>
</dbReference>
<dbReference type="GeneID" id="68842780"/>
<dbReference type="InterPro" id="IPR001783">
    <property type="entry name" value="Lumazine-bd"/>
</dbReference>
<dbReference type="NCBIfam" id="NF006767">
    <property type="entry name" value="PRK09289.1"/>
    <property type="match status" value="1"/>
</dbReference>
<evidence type="ECO:0000313" key="4">
    <source>
        <dbReference type="EMBL" id="AOZ51417.1"/>
    </source>
</evidence>
<dbReference type="AlphaFoldDB" id="A0A1D9LJL6"/>
<dbReference type="NCBIfam" id="NF009566">
    <property type="entry name" value="PRK13020.1"/>
    <property type="match status" value="1"/>
</dbReference>
<dbReference type="PROSITE" id="PS51177">
    <property type="entry name" value="LUMAZINE_BIND"/>
    <property type="match status" value="2"/>
</dbReference>
<keyword evidence="1" id="KW-0677">Repeat</keyword>
<dbReference type="KEGG" id="cvc:BKX93_16355"/>
<dbReference type="PANTHER" id="PTHR21098:SF0">
    <property type="entry name" value="RIBOFLAVIN SYNTHASE"/>
    <property type="match status" value="1"/>
</dbReference>
<accession>A0A1D9LJL6</accession>
<dbReference type="Pfam" id="PF00677">
    <property type="entry name" value="Lum_binding"/>
    <property type="match status" value="2"/>
</dbReference>
<feature type="repeat" description="Lumazine-binding" evidence="2">
    <location>
        <begin position="1"/>
        <end position="98"/>
    </location>
</feature>
<evidence type="ECO:0000256" key="2">
    <source>
        <dbReference type="PROSITE-ProRule" id="PRU00524"/>
    </source>
</evidence>
<dbReference type="InterPro" id="IPR026017">
    <property type="entry name" value="Lumazine-bd_dom"/>
</dbReference>
<dbReference type="Proteomes" id="UP000178776">
    <property type="component" value="Chromosome"/>
</dbReference>
<dbReference type="InterPro" id="IPR017938">
    <property type="entry name" value="Riboflavin_synthase-like_b-brl"/>
</dbReference>
<dbReference type="EMBL" id="CP017707">
    <property type="protein sequence ID" value="AOZ51417.1"/>
    <property type="molecule type" value="Genomic_DNA"/>
</dbReference>
<dbReference type="STRING" id="1108595.BKX93_16355"/>
<proteinExistence type="predicted"/>
<dbReference type="SUPFAM" id="SSF63380">
    <property type="entry name" value="Riboflavin synthase domain-like"/>
    <property type="match status" value="2"/>
</dbReference>
<dbReference type="PIRSF" id="PIRSF000498">
    <property type="entry name" value="Riboflavin_syn_A"/>
    <property type="match status" value="1"/>
</dbReference>
<dbReference type="RefSeq" id="WP_070980634.1">
    <property type="nucleotide sequence ID" value="NZ_CP017707.1"/>
</dbReference>
<sequence>MFTGITQAIGRIAAIEEGEASRRIAVDFPAGFCAGLIQGCSVSVNGACLTVAAPPRGDRAEFDLILPTLVTSTLAACGVGDAVNAERALRDGAEIGGHALSGHVDYQATVEQRKEYGDNLCLRLSVPAGALRYLFAKGYAALDGVSLTIADIDKQAGWIEVWLIPETRRATSLGAKQAGSRLNLEIERDTQVLVDTMREALEDKLAALMPLLAPRLDELAPALLPASRHRPALAAR</sequence>
<evidence type="ECO:0000256" key="1">
    <source>
        <dbReference type="ARBA" id="ARBA00022737"/>
    </source>
</evidence>
<feature type="domain" description="Lumazine-binding" evidence="3">
    <location>
        <begin position="1"/>
        <end position="98"/>
    </location>
</feature>
<organism evidence="4 5">
    <name type="scientific">Chromobacterium vaccinii</name>
    <dbReference type="NCBI Taxonomy" id="1108595"/>
    <lineage>
        <taxon>Bacteria</taxon>
        <taxon>Pseudomonadati</taxon>
        <taxon>Pseudomonadota</taxon>
        <taxon>Betaproteobacteria</taxon>
        <taxon>Neisseriales</taxon>
        <taxon>Chromobacteriaceae</taxon>
        <taxon>Chromobacterium</taxon>
    </lineage>
</organism>
<dbReference type="GO" id="GO:0009231">
    <property type="term" value="P:riboflavin biosynthetic process"/>
    <property type="evidence" value="ECO:0007669"/>
    <property type="project" value="TreeGrafter"/>
</dbReference>
<protein>
    <submittedName>
        <fullName evidence="4">Riboflavin synthase subunit alpha</fullName>
    </submittedName>
</protein>
<gene>
    <name evidence="4" type="ORF">BKX93_16355</name>
</gene>
<feature type="domain" description="Lumazine-binding" evidence="3">
    <location>
        <begin position="99"/>
        <end position="197"/>
    </location>
</feature>
<reference evidence="4 5" key="1">
    <citation type="submission" date="2016-10" db="EMBL/GenBank/DDBJ databases">
        <title>Chromobacterium muskegensis sp. nov., an insecticidal bacterium isolated from Sphagnum bogs.</title>
        <authorList>
            <person name="Sparks M.E."/>
            <person name="Blackburn M.B."/>
            <person name="Gundersen-Rindal D.E."/>
            <person name="Mitchell A."/>
            <person name="Farrar R."/>
            <person name="Kuhar D."/>
        </authorList>
    </citation>
    <scope>NUCLEOTIDE SEQUENCE [LARGE SCALE GENOMIC DNA]</scope>
    <source>
        <strain evidence="4 5">21-1</strain>
    </source>
</reference>
<dbReference type="InterPro" id="IPR023366">
    <property type="entry name" value="ATP_synth_asu-like_sf"/>
</dbReference>
<name>A0A1D9LJL6_9NEIS</name>
<dbReference type="PANTHER" id="PTHR21098">
    <property type="entry name" value="RIBOFLAVIN SYNTHASE ALPHA CHAIN"/>
    <property type="match status" value="1"/>
</dbReference>
<feature type="repeat" description="Lumazine-binding" evidence="2">
    <location>
        <begin position="99"/>
        <end position="197"/>
    </location>
</feature>
<dbReference type="Gene3D" id="2.40.30.20">
    <property type="match status" value="2"/>
</dbReference>
<evidence type="ECO:0000259" key="3">
    <source>
        <dbReference type="PROSITE" id="PS51177"/>
    </source>
</evidence>
<dbReference type="GO" id="GO:0004746">
    <property type="term" value="F:riboflavin synthase activity"/>
    <property type="evidence" value="ECO:0007669"/>
    <property type="project" value="TreeGrafter"/>
</dbReference>